<keyword evidence="7" id="KW-0862">Zinc</keyword>
<dbReference type="PANTHER" id="PTHR24082">
    <property type="entry name" value="NUCLEAR HORMONE RECEPTOR"/>
    <property type="match status" value="1"/>
</dbReference>
<keyword evidence="4" id="KW-0597">Phosphoprotein</keyword>
<dbReference type="InterPro" id="IPR001628">
    <property type="entry name" value="Znf_hrmn_rcpt"/>
</dbReference>
<keyword evidence="18" id="KW-1185">Reference proteome</keyword>
<evidence type="ECO:0000256" key="14">
    <source>
        <dbReference type="ARBA" id="ARBA00023163"/>
    </source>
</evidence>
<evidence type="ECO:0000256" key="7">
    <source>
        <dbReference type="ARBA" id="ARBA00022833"/>
    </source>
</evidence>
<dbReference type="Proteomes" id="UP000515159">
    <property type="component" value="Chromosome 6"/>
</dbReference>
<evidence type="ECO:0000256" key="1">
    <source>
        <dbReference type="ARBA" id="ARBA00004496"/>
    </source>
</evidence>
<dbReference type="GO" id="GO:0030154">
    <property type="term" value="P:cell differentiation"/>
    <property type="evidence" value="ECO:0007669"/>
    <property type="project" value="TreeGrafter"/>
</dbReference>
<dbReference type="Pfam" id="PF00105">
    <property type="entry name" value="zf-C4"/>
    <property type="match status" value="1"/>
</dbReference>
<dbReference type="GO" id="GO:0005737">
    <property type="term" value="C:cytoplasm"/>
    <property type="evidence" value="ECO:0007669"/>
    <property type="project" value="UniProtKB-SubCell"/>
</dbReference>
<dbReference type="InParanoid" id="A0A6P8R8Y9"/>
<dbReference type="GO" id="GO:0004879">
    <property type="term" value="F:nuclear receptor activity"/>
    <property type="evidence" value="ECO:0007669"/>
    <property type="project" value="TreeGrafter"/>
</dbReference>
<evidence type="ECO:0000256" key="3">
    <source>
        <dbReference type="ARBA" id="ARBA00022491"/>
    </source>
</evidence>
<dbReference type="PROSITE" id="PS51030">
    <property type="entry name" value="NUCLEAR_REC_DBD_2"/>
    <property type="match status" value="1"/>
</dbReference>
<dbReference type="KEGG" id="gsh:117362491"/>
<keyword evidence="12" id="KW-0238">DNA-binding</keyword>
<dbReference type="GeneID" id="117362491"/>
<dbReference type="PANTHER" id="PTHR24082:SF113">
    <property type="entry name" value="NUCLEAR RECEPTOR SUBFAMILY 1 GROUP D MEMBER 1"/>
    <property type="match status" value="1"/>
</dbReference>
<keyword evidence="14" id="KW-0804">Transcription</keyword>
<protein>
    <submittedName>
        <fullName evidence="19">Nuclear receptor subfamily 1 group D member 1-like</fullName>
    </submittedName>
</protein>
<evidence type="ECO:0000313" key="19">
    <source>
        <dbReference type="RefSeq" id="XP_033804830.1"/>
    </source>
</evidence>
<evidence type="ECO:0000256" key="4">
    <source>
        <dbReference type="ARBA" id="ARBA00022553"/>
    </source>
</evidence>
<dbReference type="GO" id="GO:0000122">
    <property type="term" value="P:negative regulation of transcription by RNA polymerase II"/>
    <property type="evidence" value="ECO:0007669"/>
    <property type="project" value="TreeGrafter"/>
</dbReference>
<dbReference type="GO" id="GO:0045944">
    <property type="term" value="P:positive regulation of transcription by RNA polymerase II"/>
    <property type="evidence" value="ECO:0007669"/>
    <property type="project" value="TreeGrafter"/>
</dbReference>
<dbReference type="Gene3D" id="3.30.50.10">
    <property type="entry name" value="Erythroid Transcription Factor GATA-1, subunit A"/>
    <property type="match status" value="1"/>
</dbReference>
<evidence type="ECO:0000256" key="16">
    <source>
        <dbReference type="ARBA" id="ARBA00023242"/>
    </source>
</evidence>
<feature type="domain" description="Nuclear receptor" evidence="17">
    <location>
        <begin position="115"/>
        <end position="143"/>
    </location>
</feature>
<dbReference type="SUPFAM" id="SSF57716">
    <property type="entry name" value="Glucocorticoid receptor-like (DNA-binding domain)"/>
    <property type="match status" value="1"/>
</dbReference>
<accession>A0A6P8R8Y9</accession>
<keyword evidence="15" id="KW-0675">Receptor</keyword>
<evidence type="ECO:0000256" key="9">
    <source>
        <dbReference type="ARBA" id="ARBA00022990"/>
    </source>
</evidence>
<dbReference type="PRINTS" id="PR00047">
    <property type="entry name" value="STROIDFINGER"/>
</dbReference>
<keyword evidence="16" id="KW-0539">Nucleus</keyword>
<evidence type="ECO:0000256" key="6">
    <source>
        <dbReference type="ARBA" id="ARBA00022771"/>
    </source>
</evidence>
<sequence length="143" mass="14829">MTPLDSNASTGVVITYISSTGSSPSRISPVSMYSDNSNGSFQSTCQSFPSYVPPSSTGFVIQDSRSSGCGEDVFPPSSSYIFGGSPSSLQVALDSGNRISPSKTSSNTSKLNGMVLLCKVCGYVASGFHYGVHACEGCNGFFQ</sequence>
<proteinExistence type="predicted"/>
<reference evidence="19" key="1">
    <citation type="submission" date="2025-08" db="UniProtKB">
        <authorList>
            <consortium name="RefSeq"/>
        </authorList>
    </citation>
    <scope>IDENTIFICATION</scope>
</reference>
<evidence type="ECO:0000256" key="15">
    <source>
        <dbReference type="ARBA" id="ARBA00023170"/>
    </source>
</evidence>
<dbReference type="GO" id="GO:0000978">
    <property type="term" value="F:RNA polymerase II cis-regulatory region sequence-specific DNA binding"/>
    <property type="evidence" value="ECO:0007669"/>
    <property type="project" value="TreeGrafter"/>
</dbReference>
<evidence type="ECO:0000256" key="12">
    <source>
        <dbReference type="ARBA" id="ARBA00023125"/>
    </source>
</evidence>
<dbReference type="GO" id="GO:0048511">
    <property type="term" value="P:rhythmic process"/>
    <property type="evidence" value="ECO:0007669"/>
    <property type="project" value="UniProtKB-KW"/>
</dbReference>
<organism evidence="18 19">
    <name type="scientific">Geotrypetes seraphini</name>
    <name type="common">Gaboon caecilian</name>
    <name type="synonym">Caecilia seraphini</name>
    <dbReference type="NCBI Taxonomy" id="260995"/>
    <lineage>
        <taxon>Eukaryota</taxon>
        <taxon>Metazoa</taxon>
        <taxon>Chordata</taxon>
        <taxon>Craniata</taxon>
        <taxon>Vertebrata</taxon>
        <taxon>Euteleostomi</taxon>
        <taxon>Amphibia</taxon>
        <taxon>Gymnophiona</taxon>
        <taxon>Geotrypetes</taxon>
    </lineage>
</organism>
<name>A0A6P8R8Y9_GEOSA</name>
<dbReference type="RefSeq" id="XP_033804830.1">
    <property type="nucleotide sequence ID" value="XM_033948939.1"/>
</dbReference>
<evidence type="ECO:0000256" key="11">
    <source>
        <dbReference type="ARBA" id="ARBA00023108"/>
    </source>
</evidence>
<dbReference type="GO" id="GO:0009755">
    <property type="term" value="P:hormone-mediated signaling pathway"/>
    <property type="evidence" value="ECO:0007669"/>
    <property type="project" value="TreeGrafter"/>
</dbReference>
<evidence type="ECO:0000256" key="13">
    <source>
        <dbReference type="ARBA" id="ARBA00023159"/>
    </source>
</evidence>
<keyword evidence="3" id="KW-0678">Repressor</keyword>
<keyword evidence="9" id="KW-0007">Acetylation</keyword>
<dbReference type="InterPro" id="IPR013088">
    <property type="entry name" value="Znf_NHR/GATA"/>
</dbReference>
<evidence type="ECO:0000259" key="17">
    <source>
        <dbReference type="PROSITE" id="PS51030"/>
    </source>
</evidence>
<keyword evidence="11" id="KW-0090">Biological rhythms</keyword>
<keyword evidence="13" id="KW-0010">Activator</keyword>
<dbReference type="InterPro" id="IPR050234">
    <property type="entry name" value="Nuclear_hormone_rcpt_NR1"/>
</dbReference>
<keyword evidence="8" id="KW-0832">Ubl conjugation</keyword>
<comment type="subcellular location">
    <subcellularLocation>
        <location evidence="1">Cytoplasm</location>
    </subcellularLocation>
</comment>
<keyword evidence="5" id="KW-0479">Metal-binding</keyword>
<evidence type="ECO:0000256" key="5">
    <source>
        <dbReference type="ARBA" id="ARBA00022723"/>
    </source>
</evidence>
<evidence type="ECO:0000256" key="10">
    <source>
        <dbReference type="ARBA" id="ARBA00023015"/>
    </source>
</evidence>
<dbReference type="AlphaFoldDB" id="A0A6P8R8Y9"/>
<gene>
    <name evidence="19" type="primary">LOC117362491</name>
</gene>
<keyword evidence="6" id="KW-0863">Zinc-finger</keyword>
<evidence type="ECO:0000313" key="18">
    <source>
        <dbReference type="Proteomes" id="UP000515159"/>
    </source>
</evidence>
<dbReference type="OrthoDB" id="7634782at2759"/>
<dbReference type="GO" id="GO:0008270">
    <property type="term" value="F:zinc ion binding"/>
    <property type="evidence" value="ECO:0007669"/>
    <property type="project" value="UniProtKB-KW"/>
</dbReference>
<evidence type="ECO:0000256" key="2">
    <source>
        <dbReference type="ARBA" id="ARBA00022490"/>
    </source>
</evidence>
<evidence type="ECO:0000256" key="8">
    <source>
        <dbReference type="ARBA" id="ARBA00022843"/>
    </source>
</evidence>
<keyword evidence="2" id="KW-0963">Cytoplasm</keyword>
<keyword evidence="10" id="KW-0805">Transcription regulation</keyword>